<feature type="region of interest" description="Disordered" evidence="8">
    <location>
        <begin position="145"/>
        <end position="168"/>
    </location>
</feature>
<keyword evidence="3" id="KW-0805">Transcription regulation</keyword>
<dbReference type="Pfam" id="PF02969">
    <property type="entry name" value="TAF"/>
    <property type="match status" value="1"/>
</dbReference>
<dbReference type="PANTHER" id="PTHR10221">
    <property type="entry name" value="TRANSCRIPTION INITIATION FACTOR TFIID SUBUNIT 6"/>
    <property type="match status" value="1"/>
</dbReference>
<evidence type="ECO:0000256" key="2">
    <source>
        <dbReference type="ARBA" id="ARBA00007688"/>
    </source>
</evidence>
<dbReference type="SUPFAM" id="SSF47113">
    <property type="entry name" value="Histone-fold"/>
    <property type="match status" value="1"/>
</dbReference>
<dbReference type="OrthoDB" id="361039at2759"/>
<dbReference type="GO" id="GO:0045944">
    <property type="term" value="P:positive regulation of transcription by RNA polymerase II"/>
    <property type="evidence" value="ECO:0007669"/>
    <property type="project" value="EnsemblFungi"/>
</dbReference>
<dbReference type="FunFam" id="1.25.40.770:FF:000001">
    <property type="entry name" value="Transcription initiation factor TFIID subunit 6"/>
    <property type="match status" value="1"/>
</dbReference>
<dbReference type="Gene3D" id="1.25.40.770">
    <property type="entry name" value="TAF6, C-terminal HEAT repeat domain"/>
    <property type="match status" value="1"/>
</dbReference>
<keyword evidence="11" id="KW-1185">Reference proteome</keyword>
<dbReference type="GO" id="GO:0046695">
    <property type="term" value="C:SLIK (SAGA-like) complex"/>
    <property type="evidence" value="ECO:0007669"/>
    <property type="project" value="EnsemblFungi"/>
</dbReference>
<name>A0A137PF15_CONC2</name>
<evidence type="ECO:0000259" key="9">
    <source>
        <dbReference type="SMART" id="SM00803"/>
    </source>
</evidence>
<accession>A0A137PF15</accession>
<evidence type="ECO:0000256" key="7">
    <source>
        <dbReference type="ARBA" id="ARBA00093655"/>
    </source>
</evidence>
<dbReference type="OMA" id="YFVQFIA"/>
<dbReference type="EMBL" id="KQ964434">
    <property type="protein sequence ID" value="KXN73598.1"/>
    <property type="molecule type" value="Genomic_DNA"/>
</dbReference>
<dbReference type="GO" id="GO:0016251">
    <property type="term" value="F:RNA polymerase II general transcription initiation factor activity"/>
    <property type="evidence" value="ECO:0007669"/>
    <property type="project" value="InterPro"/>
</dbReference>
<proteinExistence type="inferred from homology"/>
<dbReference type="GO" id="GO:0042802">
    <property type="term" value="F:identical protein binding"/>
    <property type="evidence" value="ECO:0007669"/>
    <property type="project" value="EnsemblFungi"/>
</dbReference>
<evidence type="ECO:0000256" key="1">
    <source>
        <dbReference type="ARBA" id="ARBA00004123"/>
    </source>
</evidence>
<evidence type="ECO:0000256" key="4">
    <source>
        <dbReference type="ARBA" id="ARBA00023163"/>
    </source>
</evidence>
<evidence type="ECO:0000313" key="10">
    <source>
        <dbReference type="EMBL" id="KXN73598.1"/>
    </source>
</evidence>
<dbReference type="Gene3D" id="1.10.20.10">
    <property type="entry name" value="Histone, subunit A"/>
    <property type="match status" value="1"/>
</dbReference>
<keyword evidence="5" id="KW-0539">Nucleus</keyword>
<evidence type="ECO:0000256" key="8">
    <source>
        <dbReference type="SAM" id="MobiDB-lite"/>
    </source>
</evidence>
<dbReference type="CDD" id="cd22931">
    <property type="entry name" value="HFD_TAF6"/>
    <property type="match status" value="1"/>
</dbReference>
<dbReference type="InterPro" id="IPR011442">
    <property type="entry name" value="TAF6_C"/>
</dbReference>
<dbReference type="InterPro" id="IPR016024">
    <property type="entry name" value="ARM-type_fold"/>
</dbReference>
<evidence type="ECO:0000313" key="11">
    <source>
        <dbReference type="Proteomes" id="UP000070444"/>
    </source>
</evidence>
<dbReference type="InterPro" id="IPR004823">
    <property type="entry name" value="TAF_TATA-bd_Histone-like_dom"/>
</dbReference>
<dbReference type="GO" id="GO:0000124">
    <property type="term" value="C:SAGA complex"/>
    <property type="evidence" value="ECO:0007669"/>
    <property type="project" value="EnsemblFungi"/>
</dbReference>
<dbReference type="InterPro" id="IPR046344">
    <property type="entry name" value="TAF6_C_sf"/>
</dbReference>
<evidence type="ECO:0000256" key="5">
    <source>
        <dbReference type="ARBA" id="ARBA00023242"/>
    </source>
</evidence>
<dbReference type="SMART" id="SM00803">
    <property type="entry name" value="TAF"/>
    <property type="match status" value="1"/>
</dbReference>
<comment type="subcellular location">
    <subcellularLocation>
        <location evidence="1">Nucleus</location>
    </subcellularLocation>
</comment>
<dbReference type="Pfam" id="PF07571">
    <property type="entry name" value="TAF6_C"/>
    <property type="match status" value="1"/>
</dbReference>
<evidence type="ECO:0000256" key="6">
    <source>
        <dbReference type="ARBA" id="ARBA00076308"/>
    </source>
</evidence>
<organism evidence="10 11">
    <name type="scientific">Conidiobolus coronatus (strain ATCC 28846 / CBS 209.66 / NRRL 28638)</name>
    <name type="common">Delacroixia coronata</name>
    <dbReference type="NCBI Taxonomy" id="796925"/>
    <lineage>
        <taxon>Eukaryota</taxon>
        <taxon>Fungi</taxon>
        <taxon>Fungi incertae sedis</taxon>
        <taxon>Zoopagomycota</taxon>
        <taxon>Entomophthoromycotina</taxon>
        <taxon>Entomophthoromycetes</taxon>
        <taxon>Entomophthorales</taxon>
        <taxon>Ancylistaceae</taxon>
        <taxon>Conidiobolus</taxon>
    </lineage>
</organism>
<dbReference type="GO" id="GO:0003713">
    <property type="term" value="F:transcription coactivator activity"/>
    <property type="evidence" value="ECO:0007669"/>
    <property type="project" value="TreeGrafter"/>
</dbReference>
<dbReference type="InterPro" id="IPR009072">
    <property type="entry name" value="Histone-fold"/>
</dbReference>
<dbReference type="AlphaFoldDB" id="A0A137PF15"/>
<dbReference type="GO" id="GO:0005669">
    <property type="term" value="C:transcription factor TFIID complex"/>
    <property type="evidence" value="ECO:0007669"/>
    <property type="project" value="EnsemblFungi"/>
</dbReference>
<reference evidence="10 11" key="1">
    <citation type="journal article" date="2015" name="Genome Biol. Evol.">
        <title>Phylogenomic analyses indicate that early fungi evolved digesting cell walls of algal ancestors of land plants.</title>
        <authorList>
            <person name="Chang Y."/>
            <person name="Wang S."/>
            <person name="Sekimoto S."/>
            <person name="Aerts A.L."/>
            <person name="Choi C."/>
            <person name="Clum A."/>
            <person name="LaButti K.M."/>
            <person name="Lindquist E.A."/>
            <person name="Yee Ngan C."/>
            <person name="Ohm R.A."/>
            <person name="Salamov A.A."/>
            <person name="Grigoriev I.V."/>
            <person name="Spatafora J.W."/>
            <person name="Berbee M.L."/>
        </authorList>
    </citation>
    <scope>NUCLEOTIDE SEQUENCE [LARGE SCALE GENOMIC DNA]</scope>
    <source>
        <strain evidence="10 11">NRRL 28638</strain>
    </source>
</reference>
<dbReference type="GO" id="GO:0061629">
    <property type="term" value="F:RNA polymerase II-specific DNA-binding transcription factor binding"/>
    <property type="evidence" value="ECO:0007669"/>
    <property type="project" value="EnsemblFungi"/>
</dbReference>
<dbReference type="FunFam" id="1.10.20.10:FF:000033">
    <property type="entry name" value="Transcription initiation factor TFIID complex subunit"/>
    <property type="match status" value="1"/>
</dbReference>
<protein>
    <recommendedName>
        <fullName evidence="6">TBP-associated factor 6</fullName>
    </recommendedName>
    <alternativeName>
        <fullName evidence="7">Transcription initiation factor TFIID subunit 6</fullName>
    </alternativeName>
</protein>
<dbReference type="GO" id="GO:0046982">
    <property type="term" value="F:protein heterodimerization activity"/>
    <property type="evidence" value="ECO:0007669"/>
    <property type="project" value="InterPro"/>
</dbReference>
<dbReference type="GO" id="GO:0006325">
    <property type="term" value="P:chromatin organization"/>
    <property type="evidence" value="ECO:0007669"/>
    <property type="project" value="EnsemblFungi"/>
</dbReference>
<dbReference type="InterPro" id="IPR037796">
    <property type="entry name" value="TAF6"/>
</dbReference>
<dbReference type="CDD" id="cd08050">
    <property type="entry name" value="TAF6C"/>
    <property type="match status" value="1"/>
</dbReference>
<dbReference type="PANTHER" id="PTHR10221:SF9">
    <property type="entry name" value="TRANSCRIPTION INITIATION FACTOR TFIID SUBUNIT 6"/>
    <property type="match status" value="1"/>
</dbReference>
<keyword evidence="4" id="KW-0804">Transcription</keyword>
<dbReference type="GO" id="GO:2000144">
    <property type="term" value="P:positive regulation of DNA-templated transcription initiation"/>
    <property type="evidence" value="ECO:0007669"/>
    <property type="project" value="EnsemblFungi"/>
</dbReference>
<comment type="similarity">
    <text evidence="2">Belongs to the TAF6 family.</text>
</comment>
<dbReference type="GO" id="GO:0003682">
    <property type="term" value="F:chromatin binding"/>
    <property type="evidence" value="ECO:0007669"/>
    <property type="project" value="EnsemblFungi"/>
</dbReference>
<dbReference type="SUPFAM" id="SSF48371">
    <property type="entry name" value="ARM repeat"/>
    <property type="match status" value="1"/>
</dbReference>
<sequence>MTENKALIYPKECIKDVAESLNINNLSDEIATALAQDVEYRLNQVIQESIKFMRHSQREKLMVDDINHALRVQNVEPLYGFNGPNNIDFKKINHNNQELYYLNDTEVSFDTLFDAPLPSVPPEMSFTAHWLAIEGVQPVIPQNPVEKEVEDKPSPAKKPKNIPDETTEPAKLEIKSSVKHKLPKELQVYFEKIASAVVSTEEALRVTAYQSLAEDPGLAQLLPYFVNFCSQKISDSLKDFQTLSYILNMISAIMRSPFLDIQHYLHQLMPAILSCTFAKAYENESTDLHWQVRRQAAALVNRVYTDFGEIHQSVKTKLIKTIHEALLNPNKPLSSCCGALILLPMLGEQPFRESVVTNLLIIGNRLTLKLSHNNPRIVGEARYCINQIVKSLEDIVKNHEENIPKELPQPDDEQVIARASRGVQQVLKESTEYSRIWWYLQNPKQIDTFKV</sequence>
<dbReference type="STRING" id="796925.A0A137PF15"/>
<dbReference type="GO" id="GO:0005829">
    <property type="term" value="C:cytosol"/>
    <property type="evidence" value="ECO:0007669"/>
    <property type="project" value="EnsemblFungi"/>
</dbReference>
<gene>
    <name evidence="10" type="ORF">CONCODRAFT_77263</name>
</gene>
<feature type="compositionally biased region" description="Basic and acidic residues" evidence="8">
    <location>
        <begin position="145"/>
        <end position="154"/>
    </location>
</feature>
<dbReference type="Proteomes" id="UP000070444">
    <property type="component" value="Unassembled WGS sequence"/>
</dbReference>
<feature type="domain" description="TATA box binding protein associated factor (TAF) histone-like fold" evidence="9">
    <location>
        <begin position="7"/>
        <end position="71"/>
    </location>
</feature>
<dbReference type="GO" id="GO:0051123">
    <property type="term" value="P:RNA polymerase II preinitiation complex assembly"/>
    <property type="evidence" value="ECO:0007669"/>
    <property type="project" value="EnsemblFungi"/>
</dbReference>
<evidence type="ECO:0000256" key="3">
    <source>
        <dbReference type="ARBA" id="ARBA00023015"/>
    </source>
</evidence>